<sequence>MTSTDSDDPDAPGSLTTDAYHVTVDDGRDSFFALSIEREDSETAWLMSDTVVALDEMR</sequence>
<name>A0ABD5Y2Y9_9EURY</name>
<proteinExistence type="predicted"/>
<feature type="region of interest" description="Disordered" evidence="1">
    <location>
        <begin position="1"/>
        <end position="20"/>
    </location>
</feature>
<comment type="caution">
    <text evidence="2">The sequence shown here is derived from an EMBL/GenBank/DDBJ whole genome shotgun (WGS) entry which is preliminary data.</text>
</comment>
<dbReference type="Proteomes" id="UP001596432">
    <property type="component" value="Unassembled WGS sequence"/>
</dbReference>
<dbReference type="EMBL" id="JBHTAS010000001">
    <property type="protein sequence ID" value="MFC7140105.1"/>
    <property type="molecule type" value="Genomic_DNA"/>
</dbReference>
<protein>
    <submittedName>
        <fullName evidence="2">Uncharacterized protein</fullName>
    </submittedName>
</protein>
<feature type="compositionally biased region" description="Acidic residues" evidence="1">
    <location>
        <begin position="1"/>
        <end position="10"/>
    </location>
</feature>
<accession>A0ABD5Y2Y9</accession>
<evidence type="ECO:0000313" key="2">
    <source>
        <dbReference type="EMBL" id="MFC7140105.1"/>
    </source>
</evidence>
<evidence type="ECO:0000313" key="3">
    <source>
        <dbReference type="Proteomes" id="UP001596432"/>
    </source>
</evidence>
<reference evidence="2 3" key="1">
    <citation type="journal article" date="2019" name="Int. J. Syst. Evol. Microbiol.">
        <title>The Global Catalogue of Microorganisms (GCM) 10K type strain sequencing project: providing services to taxonomists for standard genome sequencing and annotation.</title>
        <authorList>
            <consortium name="The Broad Institute Genomics Platform"/>
            <consortium name="The Broad Institute Genome Sequencing Center for Infectious Disease"/>
            <person name="Wu L."/>
            <person name="Ma J."/>
        </authorList>
    </citation>
    <scope>NUCLEOTIDE SEQUENCE [LARGE SCALE GENOMIC DNA]</scope>
    <source>
        <strain evidence="2 3">XZYJT29</strain>
    </source>
</reference>
<organism evidence="2 3">
    <name type="scientific">Halosimplex aquaticum</name>
    <dbReference type="NCBI Taxonomy" id="3026162"/>
    <lineage>
        <taxon>Archaea</taxon>
        <taxon>Methanobacteriati</taxon>
        <taxon>Methanobacteriota</taxon>
        <taxon>Stenosarchaea group</taxon>
        <taxon>Halobacteria</taxon>
        <taxon>Halobacteriales</taxon>
        <taxon>Haloarculaceae</taxon>
        <taxon>Halosimplex</taxon>
    </lineage>
</organism>
<gene>
    <name evidence="2" type="ORF">ACFQMA_09695</name>
</gene>
<dbReference type="AlphaFoldDB" id="A0ABD5Y2Y9"/>
<keyword evidence="3" id="KW-1185">Reference proteome</keyword>
<dbReference type="RefSeq" id="WP_274325672.1">
    <property type="nucleotide sequence ID" value="NZ_CP118158.1"/>
</dbReference>
<dbReference type="GeneID" id="78820380"/>
<evidence type="ECO:0000256" key="1">
    <source>
        <dbReference type="SAM" id="MobiDB-lite"/>
    </source>
</evidence>